<dbReference type="SUPFAM" id="SSF52025">
    <property type="entry name" value="PA domain"/>
    <property type="match status" value="1"/>
</dbReference>
<keyword evidence="11" id="KW-1185">Reference proteome</keyword>
<dbReference type="AlphaFoldDB" id="A0A4S2HAG2"/>
<evidence type="ECO:0000256" key="3">
    <source>
        <dbReference type="ARBA" id="ARBA00022723"/>
    </source>
</evidence>
<evidence type="ECO:0000256" key="5">
    <source>
        <dbReference type="ARBA" id="ARBA00022801"/>
    </source>
</evidence>
<comment type="caution">
    <text evidence="10">The sequence shown here is derived from an EMBL/GenBank/DDBJ whole genome shotgun (WGS) entry which is preliminary data.</text>
</comment>
<dbReference type="SUPFAM" id="SSF53187">
    <property type="entry name" value="Zn-dependent exopeptidases"/>
    <property type="match status" value="1"/>
</dbReference>
<dbReference type="PANTHER" id="PTHR12147:SF56">
    <property type="entry name" value="AMINOPEPTIDASE YDR415C-RELATED"/>
    <property type="match status" value="1"/>
</dbReference>
<dbReference type="GO" id="GO:0008235">
    <property type="term" value="F:metalloexopeptidase activity"/>
    <property type="evidence" value="ECO:0007669"/>
    <property type="project" value="InterPro"/>
</dbReference>
<keyword evidence="5" id="KW-0378">Hydrolase</keyword>
<dbReference type="GO" id="GO:0004177">
    <property type="term" value="F:aminopeptidase activity"/>
    <property type="evidence" value="ECO:0007669"/>
    <property type="project" value="UniProtKB-KW"/>
</dbReference>
<feature type="signal peptide" evidence="8">
    <location>
        <begin position="1"/>
        <end position="21"/>
    </location>
</feature>
<protein>
    <submittedName>
        <fullName evidence="10">M28 family peptidase</fullName>
    </submittedName>
</protein>
<dbReference type="CDD" id="cd04821">
    <property type="entry name" value="PA_M28_1_2"/>
    <property type="match status" value="1"/>
</dbReference>
<accession>A0A4S2HAG2</accession>
<dbReference type="Pfam" id="PF04389">
    <property type="entry name" value="Peptidase_M28"/>
    <property type="match status" value="1"/>
</dbReference>
<dbReference type="InterPro" id="IPR045175">
    <property type="entry name" value="M28_fam"/>
</dbReference>
<dbReference type="GO" id="GO:0006508">
    <property type="term" value="P:proteolysis"/>
    <property type="evidence" value="ECO:0007669"/>
    <property type="project" value="UniProtKB-KW"/>
</dbReference>
<name>A0A4S2HAG2_9PROT</name>
<feature type="chain" id="PRO_5020388099" evidence="8">
    <location>
        <begin position="22"/>
        <end position="589"/>
    </location>
</feature>
<dbReference type="InterPro" id="IPR046450">
    <property type="entry name" value="PA_dom_sf"/>
</dbReference>
<dbReference type="EMBL" id="SRXV01000002">
    <property type="protein sequence ID" value="TGY92910.1"/>
    <property type="molecule type" value="Genomic_DNA"/>
</dbReference>
<organism evidence="10 11">
    <name type="scientific">Marinicauda pacifica</name>
    <dbReference type="NCBI Taxonomy" id="1133559"/>
    <lineage>
        <taxon>Bacteria</taxon>
        <taxon>Pseudomonadati</taxon>
        <taxon>Pseudomonadota</taxon>
        <taxon>Alphaproteobacteria</taxon>
        <taxon>Maricaulales</taxon>
        <taxon>Maricaulaceae</taxon>
        <taxon>Marinicauda</taxon>
    </lineage>
</organism>
<dbReference type="PANTHER" id="PTHR12147">
    <property type="entry name" value="METALLOPEPTIDASE M28 FAMILY MEMBER"/>
    <property type="match status" value="1"/>
</dbReference>
<evidence type="ECO:0000256" key="6">
    <source>
        <dbReference type="ARBA" id="ARBA00022833"/>
    </source>
</evidence>
<dbReference type="CDD" id="cd05660">
    <property type="entry name" value="M28_like_PA"/>
    <property type="match status" value="1"/>
</dbReference>
<dbReference type="PROSITE" id="PS51257">
    <property type="entry name" value="PROKAR_LIPOPROTEIN"/>
    <property type="match status" value="1"/>
</dbReference>
<dbReference type="OrthoDB" id="9778250at2"/>
<evidence type="ECO:0000256" key="4">
    <source>
        <dbReference type="ARBA" id="ARBA00022729"/>
    </source>
</evidence>
<evidence type="ECO:0000259" key="9">
    <source>
        <dbReference type="Pfam" id="PF04389"/>
    </source>
</evidence>
<dbReference type="GO" id="GO:0046872">
    <property type="term" value="F:metal ion binding"/>
    <property type="evidence" value="ECO:0007669"/>
    <property type="project" value="UniProtKB-KW"/>
</dbReference>
<keyword evidence="6" id="KW-0862">Zinc</keyword>
<evidence type="ECO:0000313" key="10">
    <source>
        <dbReference type="EMBL" id="TGY92910.1"/>
    </source>
</evidence>
<dbReference type="RefSeq" id="WP_135944506.1">
    <property type="nucleotide sequence ID" value="NZ_BMEI01000002.1"/>
</dbReference>
<sequence>MQRLLYLTGTALAGLALTACGEPVPDETDTGTTDAATGESQTATGAMANGSDGGEWPVHEETAPAITEADFAYRISTLADDRFGGRGPGSERGEPAADWIAEEMDMMGLEPAGEDGTWFQDVPLLQITLDEEASSFDVSVGGEPMGLELGADAVYWSQNPEETVSLTESDVVFVGYGIVAPEYDWNDYEGVDVEGKTVVILVNDPGFADPDSGLFNGESMTYYGRWTYKYEEAARQGAEGAIIVHQTEPASYPWEVVFSSWTGAQSGLVPPEDYDFVDVQGWVQLDVAERLFESAGLNFNELYEAAANADFEAVPLENTTLSAELHQTFEETVSRNVAGRLPGTERPEEHVLFMAHWDHIGERLNFSGEDQIYNGAVDNASGTSAMLEIAQRYATAEEQPDRSVIFVAVTAEEQGLLGSAYYADNPLVPLDQTVGGFNFDGMLPVGPTEDVVVIGYGASELEDILEQEASADGRYLSPDPNPEAGYFYRSDHVSLARKGVPMLYADGGSVSAEHGADHVAQIEAAYRADAYHKPADEYDESWDLSGFVEDATLMYRVSRELADSDRWPNWYEGNEFRSLRDEMMAESEG</sequence>
<proteinExistence type="predicted"/>
<evidence type="ECO:0000256" key="7">
    <source>
        <dbReference type="SAM" id="MobiDB-lite"/>
    </source>
</evidence>
<keyword evidence="3" id="KW-0479">Metal-binding</keyword>
<dbReference type="Gene3D" id="3.50.30.30">
    <property type="match status" value="1"/>
</dbReference>
<reference evidence="10 11" key="1">
    <citation type="journal article" date="2013" name="Int. J. Syst. Evol. Microbiol.">
        <title>Marinicauda pacifica gen. nov., sp. nov., a prosthecate alphaproteobacterium of the family Hyphomonadaceae isolated from deep seawater.</title>
        <authorList>
            <person name="Zhang X.Y."/>
            <person name="Li G.W."/>
            <person name="Wang C.S."/>
            <person name="Zhang Y.J."/>
            <person name="Xu X.W."/>
            <person name="Li H."/>
            <person name="Liu A."/>
            <person name="Liu C."/>
            <person name="Xie B.B."/>
            <person name="Qin Q.L."/>
            <person name="Xu Z."/>
            <person name="Chen X.L."/>
            <person name="Zhou B.C."/>
            <person name="Zhang Y.Z."/>
        </authorList>
    </citation>
    <scope>NUCLEOTIDE SEQUENCE [LARGE SCALE GENOMIC DNA]</scope>
    <source>
        <strain evidence="10 11">P-1 km-3</strain>
    </source>
</reference>
<dbReference type="InterPro" id="IPR007484">
    <property type="entry name" value="Peptidase_M28"/>
</dbReference>
<dbReference type="Gene3D" id="3.40.630.10">
    <property type="entry name" value="Zn peptidases"/>
    <property type="match status" value="1"/>
</dbReference>
<feature type="compositionally biased region" description="Low complexity" evidence="7">
    <location>
        <begin position="30"/>
        <end position="39"/>
    </location>
</feature>
<dbReference type="Proteomes" id="UP000305451">
    <property type="component" value="Unassembled WGS sequence"/>
</dbReference>
<evidence type="ECO:0000256" key="8">
    <source>
        <dbReference type="SAM" id="SignalP"/>
    </source>
</evidence>
<evidence type="ECO:0000256" key="1">
    <source>
        <dbReference type="ARBA" id="ARBA00022438"/>
    </source>
</evidence>
<keyword evidence="1" id="KW-0031">Aminopeptidase</keyword>
<keyword evidence="2" id="KW-0645">Protease</keyword>
<keyword evidence="4 8" id="KW-0732">Signal</keyword>
<gene>
    <name evidence="10" type="ORF">E5162_07525</name>
</gene>
<evidence type="ECO:0000313" key="11">
    <source>
        <dbReference type="Proteomes" id="UP000305451"/>
    </source>
</evidence>
<feature type="domain" description="Peptidase M28" evidence="9">
    <location>
        <begin position="336"/>
        <end position="550"/>
    </location>
</feature>
<evidence type="ECO:0000256" key="2">
    <source>
        <dbReference type="ARBA" id="ARBA00022670"/>
    </source>
</evidence>
<feature type="region of interest" description="Disordered" evidence="7">
    <location>
        <begin position="22"/>
        <end position="58"/>
    </location>
</feature>
<dbReference type="FunFam" id="3.40.630.10:FF:000088">
    <property type="entry name" value="Peptidase M20"/>
    <property type="match status" value="1"/>
</dbReference>